<dbReference type="PROSITE" id="PS51186">
    <property type="entry name" value="GNAT"/>
    <property type="match status" value="1"/>
</dbReference>
<evidence type="ECO:0000259" key="4">
    <source>
        <dbReference type="PROSITE" id="PS51186"/>
    </source>
</evidence>
<evidence type="ECO:0000256" key="1">
    <source>
        <dbReference type="ARBA" id="ARBA00022679"/>
    </source>
</evidence>
<organism evidence="5 6">
    <name type="scientific">Limobrevibacterium gyesilva</name>
    <dbReference type="NCBI Taxonomy" id="2991712"/>
    <lineage>
        <taxon>Bacteria</taxon>
        <taxon>Pseudomonadati</taxon>
        <taxon>Pseudomonadota</taxon>
        <taxon>Alphaproteobacteria</taxon>
        <taxon>Acetobacterales</taxon>
        <taxon>Acetobacteraceae</taxon>
        <taxon>Limobrevibacterium</taxon>
    </lineage>
</organism>
<dbReference type="InterPro" id="IPR000182">
    <property type="entry name" value="GNAT_dom"/>
</dbReference>
<keyword evidence="1" id="KW-0808">Transferase</keyword>
<dbReference type="Pfam" id="PF13302">
    <property type="entry name" value="Acetyltransf_3"/>
    <property type="match status" value="1"/>
</dbReference>
<dbReference type="PANTHER" id="PTHR43792">
    <property type="entry name" value="GNAT FAMILY, PUTATIVE (AFU_ORTHOLOGUE AFUA_3G00765)-RELATED-RELATED"/>
    <property type="match status" value="1"/>
</dbReference>
<dbReference type="PANTHER" id="PTHR43792:SF8">
    <property type="entry name" value="[RIBOSOMAL PROTEIN US5]-ALANINE N-ACETYLTRANSFERASE"/>
    <property type="match status" value="1"/>
</dbReference>
<dbReference type="Proteomes" id="UP001165679">
    <property type="component" value="Unassembled WGS sequence"/>
</dbReference>
<evidence type="ECO:0000256" key="3">
    <source>
        <dbReference type="ARBA" id="ARBA00038502"/>
    </source>
</evidence>
<dbReference type="InterPro" id="IPR016181">
    <property type="entry name" value="Acyl_CoA_acyltransferase"/>
</dbReference>
<dbReference type="EMBL" id="JAPDNT010000002">
    <property type="protein sequence ID" value="MCW3474109.1"/>
    <property type="molecule type" value="Genomic_DNA"/>
</dbReference>
<dbReference type="GO" id="GO:0005737">
    <property type="term" value="C:cytoplasm"/>
    <property type="evidence" value="ECO:0007669"/>
    <property type="project" value="TreeGrafter"/>
</dbReference>
<dbReference type="GO" id="GO:0008999">
    <property type="term" value="F:protein-N-terminal-alanine acetyltransferase activity"/>
    <property type="evidence" value="ECO:0007669"/>
    <property type="project" value="TreeGrafter"/>
</dbReference>
<keyword evidence="2" id="KW-0012">Acyltransferase</keyword>
<comment type="similarity">
    <text evidence="3">Belongs to the acetyltransferase family. RimJ subfamily.</text>
</comment>
<evidence type="ECO:0000256" key="2">
    <source>
        <dbReference type="ARBA" id="ARBA00023315"/>
    </source>
</evidence>
<proteinExistence type="inferred from homology"/>
<dbReference type="SUPFAM" id="SSF55729">
    <property type="entry name" value="Acyl-CoA N-acyltransferases (Nat)"/>
    <property type="match status" value="1"/>
</dbReference>
<evidence type="ECO:0000313" key="6">
    <source>
        <dbReference type="Proteomes" id="UP001165679"/>
    </source>
</evidence>
<dbReference type="RefSeq" id="WP_264712729.1">
    <property type="nucleotide sequence ID" value="NZ_JAPDNT010000002.1"/>
</dbReference>
<name>A0AA42CDM9_9PROT</name>
<comment type="caution">
    <text evidence="5">The sequence shown here is derived from an EMBL/GenBank/DDBJ whole genome shotgun (WGS) entry which is preliminary data.</text>
</comment>
<sequence length="168" mass="18449">MTRAVTIRPVAYADGPALIRAHVESRALHTPWAEPFTDMAGFKSWFATTLSDRKVSMVAEYEGRIAGLINLNEIVRGGFLSAYLGYHGMAGVTGRGVMTEAVRLTVAHAFGPLGLHRVEANIQPGNARSLALVQRLGFRCEGFSPRYLRIAGAWRDHERWAKLADDVA</sequence>
<gene>
    <name evidence="5" type="ORF">OL599_05910</name>
</gene>
<reference evidence="5" key="2">
    <citation type="submission" date="2022-10" db="EMBL/GenBank/DDBJ databases">
        <authorList>
            <person name="Trinh H.N."/>
        </authorList>
    </citation>
    <scope>NUCLEOTIDE SEQUENCE</scope>
    <source>
        <strain evidence="5">RN2-1</strain>
    </source>
</reference>
<accession>A0AA42CDM9</accession>
<feature type="domain" description="N-acetyltransferase" evidence="4">
    <location>
        <begin position="5"/>
        <end position="165"/>
    </location>
</feature>
<evidence type="ECO:0000313" key="5">
    <source>
        <dbReference type="EMBL" id="MCW3474109.1"/>
    </source>
</evidence>
<dbReference type="InterPro" id="IPR051531">
    <property type="entry name" value="N-acetyltransferase"/>
</dbReference>
<dbReference type="AlphaFoldDB" id="A0AA42CDM9"/>
<protein>
    <submittedName>
        <fullName evidence="5">GNAT family N-acetyltransferase</fullName>
    </submittedName>
</protein>
<reference evidence="5" key="1">
    <citation type="submission" date="2022-09" db="EMBL/GenBank/DDBJ databases">
        <title>Rhodovastum sp. nov. RN2-1 isolated from soil in Seongnam, South Korea.</title>
        <authorList>
            <person name="Le N.T."/>
        </authorList>
    </citation>
    <scope>NUCLEOTIDE SEQUENCE</scope>
    <source>
        <strain evidence="5">RN2-1</strain>
    </source>
</reference>
<dbReference type="Gene3D" id="3.40.630.30">
    <property type="match status" value="1"/>
</dbReference>
<keyword evidence="6" id="KW-1185">Reference proteome</keyword>